<name>A0AC35UB60_9BILA</name>
<proteinExistence type="predicted"/>
<sequence>MNSTTTYYNDFRRPLMGSLYLLVIFANCVSNILLAFIFYTKRAYFNVIPVYKISFQFLISQCLMMIAQIYPISTLCFINDRQLAQYIATHYISIAFLELDTIGYYSQTYMTVLLALNRANVFLFKNKLTIFGRVSVYFSISFVWCWSLMLVGLKKVFGIHKNFNNQYFYMFDRNYYPKSEWNQFWQGTFMGVVIYTAAILITSLYSLIFLKMTFDAKVKHKTVFTQQITLVGSPSNRTIVASSVLKTTIKSKKNRKKLKPEISVLIQSLILSLSACFEPILFNYIPQITSKFEENASFTASMIQNLFLMFLLTPPSWVFFFFNDVVESEFKKIRKTFFC</sequence>
<dbReference type="Proteomes" id="UP000095286">
    <property type="component" value="Unplaced"/>
</dbReference>
<organism evidence="1 2">
    <name type="scientific">Rhabditophanes sp. KR3021</name>
    <dbReference type="NCBI Taxonomy" id="114890"/>
    <lineage>
        <taxon>Eukaryota</taxon>
        <taxon>Metazoa</taxon>
        <taxon>Ecdysozoa</taxon>
        <taxon>Nematoda</taxon>
        <taxon>Chromadorea</taxon>
        <taxon>Rhabditida</taxon>
        <taxon>Tylenchina</taxon>
        <taxon>Panagrolaimomorpha</taxon>
        <taxon>Strongyloidoidea</taxon>
        <taxon>Alloionematidae</taxon>
        <taxon>Rhabditophanes</taxon>
    </lineage>
</organism>
<evidence type="ECO:0000313" key="2">
    <source>
        <dbReference type="WBParaSite" id="RSKR_0000972420.1"/>
    </source>
</evidence>
<evidence type="ECO:0000313" key="1">
    <source>
        <dbReference type="Proteomes" id="UP000095286"/>
    </source>
</evidence>
<accession>A0AC35UB60</accession>
<reference evidence="2" key="1">
    <citation type="submission" date="2016-11" db="UniProtKB">
        <authorList>
            <consortium name="WormBaseParasite"/>
        </authorList>
    </citation>
    <scope>IDENTIFICATION</scope>
    <source>
        <strain evidence="2">KR3021</strain>
    </source>
</reference>
<dbReference type="WBParaSite" id="RSKR_0000972420.1">
    <property type="protein sequence ID" value="RSKR_0000972420.1"/>
    <property type="gene ID" value="RSKR_0000972420"/>
</dbReference>
<protein>
    <submittedName>
        <fullName evidence="2">G_PROTEIN_RECEP_F1_2 domain-containing protein</fullName>
    </submittedName>
</protein>